<feature type="region of interest" description="Disordered" evidence="1">
    <location>
        <begin position="149"/>
        <end position="187"/>
    </location>
</feature>
<gene>
    <name evidence="2" type="ORF">CC84DRAFT_721999</name>
</gene>
<sequence length="433" mass="47100">MKGAQFAVILVGILFTLGGAFSFFPHFGHRSNDMMQVDSSAVSTFEGVEGVGLQHLEARRSRGSRTSRKRPARPARKRPAKKKTTKKKKTPKKTTKKKGTKKPTKTKKCTAAMKKAGKCKTTAKCTAAMKKAGKCKTATKCTAAMKKAGKCPATPTKSHAPTSTSAAACKFSPKPKAGTAGAKGGKVNKKLQARIDPDPCRPADENDKIMIENFKIAQRAARKKGETLKDKRMYLFLVKQGPTVGAKHHAVVVGKVMKVGNQLGMEATMQQLGKPTDQNGNAVRHPNAKVFCGSAVGGVCNTGPYRRIECGRMQGKYKFVSGAAVEFADPEHFIQKGEEVFMAEKPYNVLTWNCQIYAKKLINVTKLQPGQIVELTNEQAKPSRPQGTWSDSDSDWDSDDGMWNGGMGGFRVINADPEPFDPNTNNGDRFEID</sequence>
<feature type="compositionally biased region" description="Basic residues" evidence="1">
    <location>
        <begin position="61"/>
        <end position="108"/>
    </location>
</feature>
<dbReference type="RefSeq" id="XP_018035782.1">
    <property type="nucleotide sequence ID" value="XM_018187168.1"/>
</dbReference>
<dbReference type="InParanoid" id="A0A177CF80"/>
<dbReference type="GeneID" id="28770654"/>
<evidence type="ECO:0000256" key="1">
    <source>
        <dbReference type="SAM" id="MobiDB-lite"/>
    </source>
</evidence>
<feature type="compositionally biased region" description="Polar residues" evidence="1">
    <location>
        <begin position="155"/>
        <end position="166"/>
    </location>
</feature>
<keyword evidence="3" id="KW-1185">Reference proteome</keyword>
<feature type="non-terminal residue" evidence="2">
    <location>
        <position position="1"/>
    </location>
</feature>
<dbReference type="EMBL" id="KV441552">
    <property type="protein sequence ID" value="OAG05417.1"/>
    <property type="molecule type" value="Genomic_DNA"/>
</dbReference>
<accession>A0A177CF80</accession>
<organism evidence="2 3">
    <name type="scientific">Paraphaeosphaeria sporulosa</name>
    <dbReference type="NCBI Taxonomy" id="1460663"/>
    <lineage>
        <taxon>Eukaryota</taxon>
        <taxon>Fungi</taxon>
        <taxon>Dikarya</taxon>
        <taxon>Ascomycota</taxon>
        <taxon>Pezizomycotina</taxon>
        <taxon>Dothideomycetes</taxon>
        <taxon>Pleosporomycetidae</taxon>
        <taxon>Pleosporales</taxon>
        <taxon>Massarineae</taxon>
        <taxon>Didymosphaeriaceae</taxon>
        <taxon>Paraphaeosphaeria</taxon>
    </lineage>
</organism>
<dbReference type="OrthoDB" id="3785436at2759"/>
<proteinExistence type="predicted"/>
<evidence type="ECO:0000313" key="3">
    <source>
        <dbReference type="Proteomes" id="UP000077069"/>
    </source>
</evidence>
<reference evidence="2 3" key="1">
    <citation type="submission" date="2016-05" db="EMBL/GenBank/DDBJ databases">
        <title>Comparative analysis of secretome profiles of manganese(II)-oxidizing ascomycete fungi.</title>
        <authorList>
            <consortium name="DOE Joint Genome Institute"/>
            <person name="Zeiner C.A."/>
            <person name="Purvine S.O."/>
            <person name="Zink E.M."/>
            <person name="Wu S."/>
            <person name="Pasa-Tolic L."/>
            <person name="Chaput D.L."/>
            <person name="Haridas S."/>
            <person name="Grigoriev I.V."/>
            <person name="Santelli C.M."/>
            <person name="Hansel C.M."/>
        </authorList>
    </citation>
    <scope>NUCLEOTIDE SEQUENCE [LARGE SCALE GENOMIC DNA]</scope>
    <source>
        <strain evidence="2 3">AP3s5-JAC2a</strain>
    </source>
</reference>
<protein>
    <submittedName>
        <fullName evidence="2">Uncharacterized protein</fullName>
    </submittedName>
</protein>
<name>A0A177CF80_9PLEO</name>
<dbReference type="AlphaFoldDB" id="A0A177CF80"/>
<feature type="region of interest" description="Disordered" evidence="1">
    <location>
        <begin position="53"/>
        <end position="109"/>
    </location>
</feature>
<feature type="region of interest" description="Disordered" evidence="1">
    <location>
        <begin position="377"/>
        <end position="433"/>
    </location>
</feature>
<dbReference type="Proteomes" id="UP000077069">
    <property type="component" value="Unassembled WGS sequence"/>
</dbReference>
<evidence type="ECO:0000313" key="2">
    <source>
        <dbReference type="EMBL" id="OAG05417.1"/>
    </source>
</evidence>